<name>A0A5A9MZB1_9TELE</name>
<keyword evidence="1" id="KW-0812">Transmembrane</keyword>
<feature type="transmembrane region" description="Helical" evidence="1">
    <location>
        <begin position="193"/>
        <end position="218"/>
    </location>
</feature>
<gene>
    <name evidence="2" type="ORF">E1301_Tti010999</name>
</gene>
<comment type="caution">
    <text evidence="2">The sequence shown here is derived from an EMBL/GenBank/DDBJ whole genome shotgun (WGS) entry which is preliminary data.</text>
</comment>
<dbReference type="Proteomes" id="UP000324632">
    <property type="component" value="Chromosome 25"/>
</dbReference>
<dbReference type="AlphaFoldDB" id="A0A5A9MZB1"/>
<protein>
    <submittedName>
        <fullName evidence="2">Uncharacterized protein</fullName>
    </submittedName>
</protein>
<reference evidence="2 3" key="1">
    <citation type="journal article" date="2019" name="Mol. Ecol. Resour.">
        <title>Chromosome-level genome assembly of Triplophysa tibetana, a fish adapted to the harsh high-altitude environment of the Tibetan Plateau.</title>
        <authorList>
            <person name="Yang X."/>
            <person name="Liu H."/>
            <person name="Ma Z."/>
            <person name="Zou Y."/>
            <person name="Zou M."/>
            <person name="Mao Y."/>
            <person name="Li X."/>
            <person name="Wang H."/>
            <person name="Chen T."/>
            <person name="Wang W."/>
            <person name="Yang R."/>
        </authorList>
    </citation>
    <scope>NUCLEOTIDE SEQUENCE [LARGE SCALE GENOMIC DNA]</scope>
    <source>
        <strain evidence="2">TTIB1903HZAU</strain>
        <tissue evidence="2">Muscle</tissue>
    </source>
</reference>
<keyword evidence="1" id="KW-1133">Transmembrane helix</keyword>
<proteinExistence type="predicted"/>
<keyword evidence="1" id="KW-0472">Membrane</keyword>
<organism evidence="2 3">
    <name type="scientific">Triplophysa tibetana</name>
    <dbReference type="NCBI Taxonomy" id="1572043"/>
    <lineage>
        <taxon>Eukaryota</taxon>
        <taxon>Metazoa</taxon>
        <taxon>Chordata</taxon>
        <taxon>Craniata</taxon>
        <taxon>Vertebrata</taxon>
        <taxon>Euteleostomi</taxon>
        <taxon>Actinopterygii</taxon>
        <taxon>Neopterygii</taxon>
        <taxon>Teleostei</taxon>
        <taxon>Ostariophysi</taxon>
        <taxon>Cypriniformes</taxon>
        <taxon>Nemacheilidae</taxon>
        <taxon>Triplophysa</taxon>
    </lineage>
</organism>
<sequence length="352" mass="40488">MLRVENVYSLLRTDVKPRDKRAKKPGWLRCVSDLLPAHSIKSSRSCKEVLHEMSNHTTSHRLLSLSAEFPLHGLESFSQQVSDPYSDPFDSFTVHPYYIIVMWLLAVVRRASEVVLFCVFNGFGFIHLRFDECLMFPLLYVGAVCRHCHVIAEWQLFRHDLKKNSKMLRILLLFLILQCADREDEEPDMEGDWTMVIIIAAASLVAVAVVAFGGTILFRRYLRSQEQGNQFCRVAERGDMRERGLCDTCLHKVRLKILFYRSPFRSFSLLRLNSSAGLRVTSGECGHFKHPTLGFIRHANCKRIHHGGKLERAYLKRARVFKQLDYVITKSSIHTASEPCDECPSIQNQSQA</sequence>
<evidence type="ECO:0000313" key="2">
    <source>
        <dbReference type="EMBL" id="KAA0702228.1"/>
    </source>
</evidence>
<feature type="transmembrane region" description="Helical" evidence="1">
    <location>
        <begin position="97"/>
        <end position="126"/>
    </location>
</feature>
<evidence type="ECO:0000256" key="1">
    <source>
        <dbReference type="SAM" id="Phobius"/>
    </source>
</evidence>
<evidence type="ECO:0000313" key="3">
    <source>
        <dbReference type="Proteomes" id="UP000324632"/>
    </source>
</evidence>
<keyword evidence="3" id="KW-1185">Reference proteome</keyword>
<accession>A0A5A9MZB1</accession>
<dbReference type="EMBL" id="SOYY01000025">
    <property type="protein sequence ID" value="KAA0702228.1"/>
    <property type="molecule type" value="Genomic_DNA"/>
</dbReference>